<dbReference type="NCBIfam" id="NF008971">
    <property type="entry name" value="PRK12319.1"/>
    <property type="match status" value="1"/>
</dbReference>
<evidence type="ECO:0000259" key="11">
    <source>
        <dbReference type="PROSITE" id="PS50989"/>
    </source>
</evidence>
<dbReference type="OrthoDB" id="9808023at2"/>
<keyword evidence="4 10" id="KW-0547">Nucleotide-binding</keyword>
<keyword evidence="10" id="KW-0963">Cytoplasm</keyword>
<evidence type="ECO:0000256" key="2">
    <source>
        <dbReference type="ARBA" id="ARBA00022516"/>
    </source>
</evidence>
<evidence type="ECO:0000256" key="1">
    <source>
        <dbReference type="ARBA" id="ARBA00004956"/>
    </source>
</evidence>
<dbReference type="RefSeq" id="WP_074482619.1">
    <property type="nucleotide sequence ID" value="NZ_FNJK01000005.1"/>
</dbReference>
<evidence type="ECO:0000256" key="4">
    <source>
        <dbReference type="ARBA" id="ARBA00022741"/>
    </source>
</evidence>
<feature type="domain" description="CoA carboxyltransferase C-terminal" evidence="11">
    <location>
        <begin position="1"/>
        <end position="237"/>
    </location>
</feature>
<dbReference type="HAMAP" id="MF_00823">
    <property type="entry name" value="AcetylCoA_CT_alpha"/>
    <property type="match status" value="1"/>
</dbReference>
<keyword evidence="2 10" id="KW-0444">Lipid biosynthesis</keyword>
<dbReference type="AlphaFoldDB" id="A0A1H0PTZ1"/>
<protein>
    <recommendedName>
        <fullName evidence="10">Acetyl-coenzyme A carboxylase carboxyl transferase subunit alpha</fullName>
        <shortName evidence="10">ACCase subunit alpha</shortName>
        <shortName evidence="10">Acetyl-CoA carboxylase carboxyltransferase subunit alpha</shortName>
        <ecNumber evidence="10">2.1.3.15</ecNumber>
    </recommendedName>
</protein>
<keyword evidence="8 10" id="KW-0275">Fatty acid biosynthesis</keyword>
<dbReference type="GO" id="GO:2001295">
    <property type="term" value="P:malonyl-CoA biosynthetic process"/>
    <property type="evidence" value="ECO:0007669"/>
    <property type="project" value="UniProtKB-UniRule"/>
</dbReference>
<name>A0A1H0PTZ1_STREI</name>
<reference evidence="12 13" key="1">
    <citation type="submission" date="2016-10" db="EMBL/GenBank/DDBJ databases">
        <authorList>
            <person name="de Groot N.N."/>
        </authorList>
    </citation>
    <scope>NUCLEOTIDE SEQUENCE [LARGE SCALE GENOMIC DNA]</scope>
    <source>
        <strain evidence="12 13">Sb04</strain>
    </source>
</reference>
<keyword evidence="3 10" id="KW-0808">Transferase</keyword>
<evidence type="ECO:0000256" key="5">
    <source>
        <dbReference type="ARBA" id="ARBA00022832"/>
    </source>
</evidence>
<sequence length="257" mass="28417">MSSDVSRILKEARDQGRLTTLEYANLIFDDFMELHGDRHFADDGAIVGGIARLAGRPVTVIGIQKGKNLQENLKRNFGQPNPEGYRKALRLMKQAEKFGRPVVTFINTAGAYPGVGAEERGQGEAIARNLFEMSDLKVPIIAIIIGEGGSGGALALAVADKVWMLEHSMYAILSPEGFASILWKDGSRATEAAELMKITAGELYNMGVVDKVIPEHGYFSSEIVEMIKTNLISELEELSQLPLDQLIENRYQRFRKF</sequence>
<evidence type="ECO:0000256" key="3">
    <source>
        <dbReference type="ARBA" id="ARBA00022679"/>
    </source>
</evidence>
<proteinExistence type="inferred from homology"/>
<dbReference type="EC" id="2.1.3.15" evidence="10"/>
<comment type="subcellular location">
    <subcellularLocation>
        <location evidence="10">Cytoplasm</location>
    </subcellularLocation>
</comment>
<dbReference type="PANTHER" id="PTHR42853:SF3">
    <property type="entry name" value="ACETYL-COENZYME A CARBOXYLASE CARBOXYL TRANSFERASE SUBUNIT ALPHA, CHLOROPLASTIC"/>
    <property type="match status" value="1"/>
</dbReference>
<dbReference type="PROSITE" id="PS50989">
    <property type="entry name" value="COA_CT_CTER"/>
    <property type="match status" value="1"/>
</dbReference>
<evidence type="ECO:0000256" key="8">
    <source>
        <dbReference type="ARBA" id="ARBA00023160"/>
    </source>
</evidence>
<gene>
    <name evidence="10" type="primary">accA</name>
    <name evidence="12" type="ORF">SAMN05216347_10518</name>
</gene>
<dbReference type="Pfam" id="PF03255">
    <property type="entry name" value="ACCA"/>
    <property type="match status" value="1"/>
</dbReference>
<dbReference type="InterPro" id="IPR011763">
    <property type="entry name" value="COA_CT_C"/>
</dbReference>
<dbReference type="PRINTS" id="PR01069">
    <property type="entry name" value="ACCCTRFRASEA"/>
</dbReference>
<accession>A0A1H0PTZ1</accession>
<organism evidence="12 13">
    <name type="scientific">Streptococcus equinus</name>
    <name type="common">Streptococcus bovis</name>
    <dbReference type="NCBI Taxonomy" id="1335"/>
    <lineage>
        <taxon>Bacteria</taxon>
        <taxon>Bacillati</taxon>
        <taxon>Bacillota</taxon>
        <taxon>Bacilli</taxon>
        <taxon>Lactobacillales</taxon>
        <taxon>Streptococcaceae</taxon>
        <taxon>Streptococcus</taxon>
    </lineage>
</organism>
<evidence type="ECO:0000256" key="6">
    <source>
        <dbReference type="ARBA" id="ARBA00022840"/>
    </source>
</evidence>
<keyword evidence="5 10" id="KW-0276">Fatty acid metabolism</keyword>
<dbReference type="GO" id="GO:0006633">
    <property type="term" value="P:fatty acid biosynthetic process"/>
    <property type="evidence" value="ECO:0007669"/>
    <property type="project" value="UniProtKB-KW"/>
</dbReference>
<dbReference type="Proteomes" id="UP000183816">
    <property type="component" value="Unassembled WGS sequence"/>
</dbReference>
<evidence type="ECO:0000313" key="12">
    <source>
        <dbReference type="EMBL" id="SDP08611.1"/>
    </source>
</evidence>
<dbReference type="Gene3D" id="3.90.226.10">
    <property type="entry name" value="2-enoyl-CoA Hydratase, Chain A, domain 1"/>
    <property type="match status" value="1"/>
</dbReference>
<evidence type="ECO:0000256" key="10">
    <source>
        <dbReference type="HAMAP-Rule" id="MF_00823"/>
    </source>
</evidence>
<dbReference type="GO" id="GO:0005524">
    <property type="term" value="F:ATP binding"/>
    <property type="evidence" value="ECO:0007669"/>
    <property type="project" value="UniProtKB-KW"/>
</dbReference>
<keyword evidence="7 10" id="KW-0443">Lipid metabolism</keyword>
<comment type="pathway">
    <text evidence="1 10">Lipid metabolism; malonyl-CoA biosynthesis; malonyl-CoA from acetyl-CoA: step 1/1.</text>
</comment>
<dbReference type="GO" id="GO:0003989">
    <property type="term" value="F:acetyl-CoA carboxylase activity"/>
    <property type="evidence" value="ECO:0007669"/>
    <property type="project" value="InterPro"/>
</dbReference>
<dbReference type="UniPathway" id="UPA00655">
    <property type="reaction ID" value="UER00711"/>
</dbReference>
<comment type="catalytic activity">
    <reaction evidence="9 10">
        <text>N(6)-carboxybiotinyl-L-lysyl-[protein] + acetyl-CoA = N(6)-biotinyl-L-lysyl-[protein] + malonyl-CoA</text>
        <dbReference type="Rhea" id="RHEA:54728"/>
        <dbReference type="Rhea" id="RHEA-COMP:10505"/>
        <dbReference type="Rhea" id="RHEA-COMP:10506"/>
        <dbReference type="ChEBI" id="CHEBI:57288"/>
        <dbReference type="ChEBI" id="CHEBI:57384"/>
        <dbReference type="ChEBI" id="CHEBI:83144"/>
        <dbReference type="ChEBI" id="CHEBI:83145"/>
        <dbReference type="EC" id="2.1.3.15"/>
    </reaction>
</comment>
<keyword evidence="6 10" id="KW-0067">ATP-binding</keyword>
<evidence type="ECO:0000313" key="13">
    <source>
        <dbReference type="Proteomes" id="UP000183816"/>
    </source>
</evidence>
<dbReference type="NCBIfam" id="NF004344">
    <property type="entry name" value="PRK05724.1"/>
    <property type="match status" value="1"/>
</dbReference>
<dbReference type="PANTHER" id="PTHR42853">
    <property type="entry name" value="ACETYL-COENZYME A CARBOXYLASE CARBOXYL TRANSFERASE SUBUNIT ALPHA"/>
    <property type="match status" value="1"/>
</dbReference>
<dbReference type="GO" id="GO:0016743">
    <property type="term" value="F:carboxyl- or carbamoyltransferase activity"/>
    <property type="evidence" value="ECO:0007669"/>
    <property type="project" value="UniProtKB-UniRule"/>
</dbReference>
<evidence type="ECO:0000256" key="7">
    <source>
        <dbReference type="ARBA" id="ARBA00023098"/>
    </source>
</evidence>
<dbReference type="NCBIfam" id="NF041504">
    <property type="entry name" value="AccA_sub"/>
    <property type="match status" value="1"/>
</dbReference>
<dbReference type="InterPro" id="IPR001095">
    <property type="entry name" value="Acetyl_CoA_COase_a_su"/>
</dbReference>
<comment type="similarity">
    <text evidence="10">Belongs to the AccA family.</text>
</comment>
<evidence type="ECO:0000256" key="9">
    <source>
        <dbReference type="ARBA" id="ARBA00049152"/>
    </source>
</evidence>
<dbReference type="NCBIfam" id="TIGR00513">
    <property type="entry name" value="accA"/>
    <property type="match status" value="1"/>
</dbReference>
<comment type="subunit">
    <text evidence="10">Acetyl-CoA carboxylase is a heterohexamer composed of biotin carboxyl carrier protein (AccB), biotin carboxylase (AccC) and two subunits each of ACCase subunit alpha (AccA) and ACCase subunit beta (AccD).</text>
</comment>
<comment type="function">
    <text evidence="10">Component of the acetyl coenzyme A carboxylase (ACC) complex. First, biotin carboxylase catalyzes the carboxylation of biotin on its carrier protein (BCCP) and then the CO(2) group is transferred by the carboxyltransferase to acetyl-CoA to form malonyl-CoA.</text>
</comment>
<dbReference type="InterPro" id="IPR029045">
    <property type="entry name" value="ClpP/crotonase-like_dom_sf"/>
</dbReference>
<dbReference type="EMBL" id="FNJK01000005">
    <property type="protein sequence ID" value="SDP08611.1"/>
    <property type="molecule type" value="Genomic_DNA"/>
</dbReference>
<dbReference type="SUPFAM" id="SSF52096">
    <property type="entry name" value="ClpP/crotonase"/>
    <property type="match status" value="1"/>
</dbReference>
<dbReference type="GO" id="GO:0009317">
    <property type="term" value="C:acetyl-CoA carboxylase complex"/>
    <property type="evidence" value="ECO:0007669"/>
    <property type="project" value="InterPro"/>
</dbReference>